<evidence type="ECO:0000313" key="1">
    <source>
        <dbReference type="EMBL" id="MEL4455447.1"/>
    </source>
</evidence>
<protein>
    <submittedName>
        <fullName evidence="1">Group III truncated hemoglobin</fullName>
    </submittedName>
</protein>
<dbReference type="CDD" id="cd08916">
    <property type="entry name" value="TrHb3_P"/>
    <property type="match status" value="1"/>
</dbReference>
<dbReference type="Proteomes" id="UP001474120">
    <property type="component" value="Unassembled WGS sequence"/>
</dbReference>
<reference evidence="1 2" key="1">
    <citation type="submission" date="2024-04" db="EMBL/GenBank/DDBJ databases">
        <title>whole genome sequencing of Lutimonas vermicola strain IMCC1616.</title>
        <authorList>
            <person name="Bae S.S."/>
        </authorList>
    </citation>
    <scope>NUCLEOTIDE SEQUENCE [LARGE SCALE GENOMIC DNA]</scope>
    <source>
        <strain evidence="1 2">IMCC1616</strain>
    </source>
</reference>
<dbReference type="RefSeq" id="WP_342159275.1">
    <property type="nucleotide sequence ID" value="NZ_JBCDNA010000001.1"/>
</dbReference>
<name>A0ABU9KZ26_9FLAO</name>
<gene>
    <name evidence="1" type="ORF">AABB81_06030</name>
</gene>
<dbReference type="EMBL" id="JBCDNA010000001">
    <property type="protein sequence ID" value="MEL4455447.1"/>
    <property type="molecule type" value="Genomic_DNA"/>
</dbReference>
<dbReference type="InterPro" id="IPR009050">
    <property type="entry name" value="Globin-like_sf"/>
</dbReference>
<accession>A0ABU9KZ26</accession>
<sequence>MTKDIATREDLFIIVNDFYNDLFQSKELSHFFEAFRNEEALGHHLHTLVDFWDNTLFYSGTYQKNAMKPHLRINRTKGMSAADFDLWIKLFNKAVDKNFTGQNADTIKMRALSIATVMKLKMNIY</sequence>
<dbReference type="SUPFAM" id="SSF46458">
    <property type="entry name" value="Globin-like"/>
    <property type="match status" value="1"/>
</dbReference>
<dbReference type="Gene3D" id="1.10.490.10">
    <property type="entry name" value="Globins"/>
    <property type="match status" value="1"/>
</dbReference>
<comment type="caution">
    <text evidence="1">The sequence shown here is derived from an EMBL/GenBank/DDBJ whole genome shotgun (WGS) entry which is preliminary data.</text>
</comment>
<organism evidence="1 2">
    <name type="scientific">Lutimonas vermicola</name>
    <dbReference type="NCBI Taxonomy" id="414288"/>
    <lineage>
        <taxon>Bacteria</taxon>
        <taxon>Pseudomonadati</taxon>
        <taxon>Bacteroidota</taxon>
        <taxon>Flavobacteriia</taxon>
        <taxon>Flavobacteriales</taxon>
        <taxon>Flavobacteriaceae</taxon>
        <taxon>Lutimonas</taxon>
    </lineage>
</organism>
<dbReference type="InterPro" id="IPR012292">
    <property type="entry name" value="Globin/Proto"/>
</dbReference>
<proteinExistence type="predicted"/>
<evidence type="ECO:0000313" key="2">
    <source>
        <dbReference type="Proteomes" id="UP001474120"/>
    </source>
</evidence>
<keyword evidence="2" id="KW-1185">Reference proteome</keyword>